<proteinExistence type="predicted"/>
<dbReference type="InterPro" id="IPR035952">
    <property type="entry name" value="Rhomboid-like_sf"/>
</dbReference>
<evidence type="ECO:0000313" key="9">
    <source>
        <dbReference type="Proteomes" id="UP001165085"/>
    </source>
</evidence>
<keyword evidence="2 6" id="KW-0812">Transmembrane</keyword>
<comment type="subcellular location">
    <subcellularLocation>
        <location evidence="1">Membrane</location>
        <topology evidence="1">Multi-pass membrane protein</topology>
    </subcellularLocation>
</comment>
<keyword evidence="9" id="KW-1185">Reference proteome</keyword>
<dbReference type="CDD" id="cd14309">
    <property type="entry name" value="UBA_scDdi1_like"/>
    <property type="match status" value="1"/>
</dbReference>
<dbReference type="Pfam" id="PF00627">
    <property type="entry name" value="UBA"/>
    <property type="match status" value="1"/>
</dbReference>
<evidence type="ECO:0000256" key="4">
    <source>
        <dbReference type="ARBA" id="ARBA00023136"/>
    </source>
</evidence>
<reference evidence="9" key="1">
    <citation type="journal article" date="2023" name="Commun. Biol.">
        <title>Genome analysis of Parmales, the sister group of diatoms, reveals the evolutionary specialization of diatoms from phago-mixotrophs to photoautotrophs.</title>
        <authorList>
            <person name="Ban H."/>
            <person name="Sato S."/>
            <person name="Yoshikawa S."/>
            <person name="Yamada K."/>
            <person name="Nakamura Y."/>
            <person name="Ichinomiya M."/>
            <person name="Sato N."/>
            <person name="Blanc-Mathieu R."/>
            <person name="Endo H."/>
            <person name="Kuwata A."/>
            <person name="Ogata H."/>
        </authorList>
    </citation>
    <scope>NUCLEOTIDE SEQUENCE [LARGE SCALE GENOMIC DNA]</scope>
    <source>
        <strain evidence="9">NIES 3701</strain>
    </source>
</reference>
<keyword evidence="4 6" id="KW-0472">Membrane</keyword>
<dbReference type="InterPro" id="IPR009060">
    <property type="entry name" value="UBA-like_sf"/>
</dbReference>
<feature type="transmembrane region" description="Helical" evidence="6">
    <location>
        <begin position="66"/>
        <end position="86"/>
    </location>
</feature>
<evidence type="ECO:0000313" key="8">
    <source>
        <dbReference type="EMBL" id="GMH93778.1"/>
    </source>
</evidence>
<evidence type="ECO:0000256" key="2">
    <source>
        <dbReference type="ARBA" id="ARBA00022692"/>
    </source>
</evidence>
<dbReference type="Gene3D" id="1.10.8.10">
    <property type="entry name" value="DNA helicase RuvA subunit, C-terminal domain"/>
    <property type="match status" value="1"/>
</dbReference>
<feature type="domain" description="UBA" evidence="7">
    <location>
        <begin position="247"/>
        <end position="286"/>
    </location>
</feature>
<organism evidence="8 9">
    <name type="scientific">Triparma strigata</name>
    <dbReference type="NCBI Taxonomy" id="1606541"/>
    <lineage>
        <taxon>Eukaryota</taxon>
        <taxon>Sar</taxon>
        <taxon>Stramenopiles</taxon>
        <taxon>Ochrophyta</taxon>
        <taxon>Bolidophyceae</taxon>
        <taxon>Parmales</taxon>
        <taxon>Triparmaceae</taxon>
        <taxon>Triparma</taxon>
    </lineage>
</organism>
<dbReference type="Proteomes" id="UP001165085">
    <property type="component" value="Unassembled WGS sequence"/>
</dbReference>
<protein>
    <recommendedName>
        <fullName evidence="7">UBA domain-containing protein</fullName>
    </recommendedName>
</protein>
<dbReference type="GO" id="GO:0016020">
    <property type="term" value="C:membrane"/>
    <property type="evidence" value="ECO:0007669"/>
    <property type="project" value="UniProtKB-SubCell"/>
</dbReference>
<evidence type="ECO:0000259" key="7">
    <source>
        <dbReference type="PROSITE" id="PS50030"/>
    </source>
</evidence>
<dbReference type="SUPFAM" id="SSF46934">
    <property type="entry name" value="UBA-like"/>
    <property type="match status" value="1"/>
</dbReference>
<dbReference type="InterPro" id="IPR015940">
    <property type="entry name" value="UBA"/>
</dbReference>
<name>A0A9W7EXT8_9STRA</name>
<evidence type="ECO:0000256" key="5">
    <source>
        <dbReference type="SAM" id="MobiDB-lite"/>
    </source>
</evidence>
<dbReference type="SMART" id="SM00165">
    <property type="entry name" value="UBA"/>
    <property type="match status" value="1"/>
</dbReference>
<dbReference type="SUPFAM" id="SSF144091">
    <property type="entry name" value="Rhomboid-like"/>
    <property type="match status" value="1"/>
</dbReference>
<feature type="region of interest" description="Disordered" evidence="5">
    <location>
        <begin position="217"/>
        <end position="249"/>
    </location>
</feature>
<comment type="caution">
    <text evidence="8">The sequence shown here is derived from an EMBL/GenBank/DDBJ whole genome shotgun (WGS) entry which is preliminary data.</text>
</comment>
<accession>A0A9W7EXT8</accession>
<dbReference type="PROSITE" id="PS50030">
    <property type="entry name" value="UBA"/>
    <property type="match status" value="1"/>
</dbReference>
<evidence type="ECO:0000256" key="6">
    <source>
        <dbReference type="SAM" id="Phobius"/>
    </source>
</evidence>
<keyword evidence="3 6" id="KW-1133">Transmembrane helix</keyword>
<gene>
    <name evidence="8" type="ORF">TrST_g418</name>
</gene>
<dbReference type="AlphaFoldDB" id="A0A9W7EXT8"/>
<sequence>MGGGKIISLPSQTFTSLSSLLLGTFLFYTTSLTIERLLSSRRYALFLIMTQTASVIWKFAFGLGSFVEVVGGPHSILFSTMVIYYYHVPEIHVSHVLNSPGLGYSEKLMVYLLATQVAFHDGLGSFWGAALGVVAGGAYCSEPGGVLRDYEVPRSLANLVWSMGGWLLEEEDARLAGAGVGGGGGGGGGNIMEQQRRMMEQYGGFGGVGGARVGGRGFGGRGTQAAAPAPPAPAPQQQFEPLPQTPEPPEEAIENLMALGFEREAVVAALAGCDNNVEVAANRLMG</sequence>
<evidence type="ECO:0000256" key="3">
    <source>
        <dbReference type="ARBA" id="ARBA00022989"/>
    </source>
</evidence>
<evidence type="ECO:0000256" key="1">
    <source>
        <dbReference type="ARBA" id="ARBA00004141"/>
    </source>
</evidence>
<dbReference type="EMBL" id="BRXY01000420">
    <property type="protein sequence ID" value="GMH93778.1"/>
    <property type="molecule type" value="Genomic_DNA"/>
</dbReference>
<feature type="transmembrane region" description="Helical" evidence="6">
    <location>
        <begin position="12"/>
        <end position="31"/>
    </location>
</feature>
<dbReference type="OrthoDB" id="272778at2759"/>